<feature type="transmembrane region" description="Helical" evidence="6">
    <location>
        <begin position="284"/>
        <end position="308"/>
    </location>
</feature>
<dbReference type="GO" id="GO:0005886">
    <property type="term" value="C:plasma membrane"/>
    <property type="evidence" value="ECO:0007669"/>
    <property type="project" value="TreeGrafter"/>
</dbReference>
<keyword evidence="2" id="KW-0813">Transport</keyword>
<comment type="subcellular location">
    <subcellularLocation>
        <location evidence="1">Membrane</location>
        <topology evidence="1">Multi-pass membrane protein</topology>
    </subcellularLocation>
</comment>
<feature type="transmembrane region" description="Helical" evidence="6">
    <location>
        <begin position="125"/>
        <end position="147"/>
    </location>
</feature>
<dbReference type="NCBIfam" id="NF037982">
    <property type="entry name" value="Nramp_1"/>
    <property type="match status" value="1"/>
</dbReference>
<evidence type="ECO:0000256" key="5">
    <source>
        <dbReference type="ARBA" id="ARBA00023136"/>
    </source>
</evidence>
<feature type="transmembrane region" description="Helical" evidence="6">
    <location>
        <begin position="241"/>
        <end position="264"/>
    </location>
</feature>
<evidence type="ECO:0000256" key="2">
    <source>
        <dbReference type="ARBA" id="ARBA00022448"/>
    </source>
</evidence>
<feature type="transmembrane region" description="Helical" evidence="6">
    <location>
        <begin position="25"/>
        <end position="49"/>
    </location>
</feature>
<accession>A0A1H2WX15</accession>
<dbReference type="InterPro" id="IPR001046">
    <property type="entry name" value="NRAMP_fam"/>
</dbReference>
<name>A0A1H2WX15_ACIFE</name>
<feature type="transmembrane region" description="Helical" evidence="6">
    <location>
        <begin position="355"/>
        <end position="379"/>
    </location>
</feature>
<feature type="transmembrane region" description="Helical" evidence="6">
    <location>
        <begin position="329"/>
        <end position="349"/>
    </location>
</feature>
<dbReference type="GO" id="GO:0034755">
    <property type="term" value="P:iron ion transmembrane transport"/>
    <property type="evidence" value="ECO:0007669"/>
    <property type="project" value="TreeGrafter"/>
</dbReference>
<dbReference type="EMBL" id="FNOP01000007">
    <property type="protein sequence ID" value="SDW85142.1"/>
    <property type="molecule type" value="Genomic_DNA"/>
</dbReference>
<evidence type="ECO:0000313" key="8">
    <source>
        <dbReference type="Proteomes" id="UP000182379"/>
    </source>
</evidence>
<organism evidence="7 8">
    <name type="scientific">Acidaminococcus fermentans</name>
    <dbReference type="NCBI Taxonomy" id="905"/>
    <lineage>
        <taxon>Bacteria</taxon>
        <taxon>Bacillati</taxon>
        <taxon>Bacillota</taxon>
        <taxon>Negativicutes</taxon>
        <taxon>Acidaminococcales</taxon>
        <taxon>Acidaminococcaceae</taxon>
        <taxon>Acidaminococcus</taxon>
    </lineage>
</organism>
<feature type="transmembrane region" description="Helical" evidence="6">
    <location>
        <begin position="95"/>
        <end position="113"/>
    </location>
</feature>
<keyword evidence="5 6" id="KW-0472">Membrane</keyword>
<evidence type="ECO:0000256" key="1">
    <source>
        <dbReference type="ARBA" id="ARBA00004141"/>
    </source>
</evidence>
<dbReference type="GO" id="GO:0015086">
    <property type="term" value="F:cadmium ion transmembrane transporter activity"/>
    <property type="evidence" value="ECO:0007669"/>
    <property type="project" value="TreeGrafter"/>
</dbReference>
<dbReference type="Pfam" id="PF01566">
    <property type="entry name" value="Nramp"/>
    <property type="match status" value="1"/>
</dbReference>
<dbReference type="PANTHER" id="PTHR11706">
    <property type="entry name" value="SOLUTE CARRIER PROTEIN FAMILY 11 MEMBER"/>
    <property type="match status" value="1"/>
</dbReference>
<evidence type="ECO:0000256" key="4">
    <source>
        <dbReference type="ARBA" id="ARBA00022989"/>
    </source>
</evidence>
<evidence type="ECO:0000313" key="7">
    <source>
        <dbReference type="EMBL" id="SDW85142.1"/>
    </source>
</evidence>
<dbReference type="RefSeq" id="WP_074705813.1">
    <property type="nucleotide sequence ID" value="NZ_FNOP01000007.1"/>
</dbReference>
<gene>
    <name evidence="7" type="ORF">SAMN05216495_10744</name>
</gene>
<keyword evidence="3 6" id="KW-0812">Transmembrane</keyword>
<reference evidence="7 8" key="1">
    <citation type="submission" date="2016-10" db="EMBL/GenBank/DDBJ databases">
        <authorList>
            <person name="Varghese N."/>
            <person name="Submissions S."/>
        </authorList>
    </citation>
    <scope>NUCLEOTIDE SEQUENCE [LARGE SCALE GENOMIC DNA]</scope>
    <source>
        <strain evidence="7 8">WCC6</strain>
    </source>
</reference>
<dbReference type="PANTHER" id="PTHR11706:SF33">
    <property type="entry name" value="NATURAL RESISTANCE-ASSOCIATED MACROPHAGE PROTEIN 2"/>
    <property type="match status" value="1"/>
</dbReference>
<dbReference type="AlphaFoldDB" id="A0A1H2WX15"/>
<dbReference type="GO" id="GO:0005384">
    <property type="term" value="F:manganese ion transmembrane transporter activity"/>
    <property type="evidence" value="ECO:0007669"/>
    <property type="project" value="TreeGrafter"/>
</dbReference>
<evidence type="ECO:0000256" key="6">
    <source>
        <dbReference type="SAM" id="Phobius"/>
    </source>
</evidence>
<feature type="transmembrane region" description="Helical" evidence="6">
    <location>
        <begin position="391"/>
        <end position="413"/>
    </location>
</feature>
<feature type="transmembrane region" description="Helical" evidence="6">
    <location>
        <begin position="55"/>
        <end position="74"/>
    </location>
</feature>
<feature type="transmembrane region" description="Helical" evidence="6">
    <location>
        <begin position="198"/>
        <end position="220"/>
    </location>
</feature>
<protein>
    <submittedName>
        <fullName evidence="7">Mn2+ and Fe2+ transporters of the NRAMP family</fullName>
    </submittedName>
</protein>
<keyword evidence="4 6" id="KW-1133">Transmembrane helix</keyword>
<dbReference type="Gene3D" id="1.20.1740.10">
    <property type="entry name" value="Amino acid/polyamine transporter I"/>
    <property type="match status" value="1"/>
</dbReference>
<proteinExistence type="predicted"/>
<evidence type="ECO:0000256" key="3">
    <source>
        <dbReference type="ARBA" id="ARBA00022692"/>
    </source>
</evidence>
<feature type="transmembrane region" description="Helical" evidence="6">
    <location>
        <begin position="159"/>
        <end position="178"/>
    </location>
</feature>
<comment type="caution">
    <text evidence="7">The sequence shown here is derived from an EMBL/GenBank/DDBJ whole genome shotgun (WGS) entry which is preliminary data.</text>
</comment>
<sequence>MYIEHLGFDPETVPKLTFLQMLKRIGPGIILTGVVIGPGAITTAAMLGANYGYDMLWLFIPIFLMGITFMLTCYRITMLTGMPIIHAIRHYYGKGAAAFVGVCLFLACLFFTFGNISGSGAGMNLLFGIDWKIGALIMIAILLVMYFSKNTYSKVEKGILLCILAMIAAFYATLYVSGGPEWGGFFQGVIHWGFPKGSIHNSLAFISTHAAITAGVYGTYLGAEKKWNKKDMFNGTMLADAIAHVVTVILISGAVVLVGAIVLHPQGLRIKAPAQLAAMLRPFLGGYANLVMGLALLGAAFSSLLGNTQRGVVLLNAGLDKDVSLESKLVRWLCVACIVFGCVICFLYNGSPTRLIFIANLATAIGTPTAGFFVTRMIWRKDVNEGLKQPLLLQISMTVCYLFALGMTVYALVAKL</sequence>
<dbReference type="Proteomes" id="UP000182379">
    <property type="component" value="Unassembled WGS sequence"/>
</dbReference>